<proteinExistence type="predicted"/>
<accession>A0A2M4DCC1</accession>
<keyword evidence="1" id="KW-0472">Membrane</keyword>
<feature type="chain" id="PRO_5014805170" description="Secreted protein" evidence="2">
    <location>
        <begin position="20"/>
        <end position="70"/>
    </location>
</feature>
<evidence type="ECO:0008006" key="4">
    <source>
        <dbReference type="Google" id="ProtNLM"/>
    </source>
</evidence>
<feature type="signal peptide" evidence="2">
    <location>
        <begin position="1"/>
        <end position="19"/>
    </location>
</feature>
<dbReference type="EMBL" id="GGFL01010933">
    <property type="protein sequence ID" value="MBW75111.1"/>
    <property type="molecule type" value="Transcribed_RNA"/>
</dbReference>
<evidence type="ECO:0000313" key="3">
    <source>
        <dbReference type="EMBL" id="MBW75111.1"/>
    </source>
</evidence>
<protein>
    <recommendedName>
        <fullName evidence="4">Secreted protein</fullName>
    </recommendedName>
</protein>
<keyword evidence="1" id="KW-1133">Transmembrane helix</keyword>
<sequence>MSLHIVWFLLLASLLDCSCNPRYPISESCDLSSNPSLSRLLLFALVRLYFKLIFLPIASNVLLSFVKTLL</sequence>
<dbReference type="AlphaFoldDB" id="A0A2M4DCC1"/>
<reference evidence="3" key="1">
    <citation type="submission" date="2018-01" db="EMBL/GenBank/DDBJ databases">
        <title>An insight into the sialome of Amazonian anophelines.</title>
        <authorList>
            <person name="Ribeiro J.M."/>
            <person name="Scarpassa V."/>
            <person name="Calvo E."/>
        </authorList>
    </citation>
    <scope>NUCLEOTIDE SEQUENCE</scope>
</reference>
<organism evidence="3">
    <name type="scientific">Anopheles darlingi</name>
    <name type="common">Mosquito</name>
    <dbReference type="NCBI Taxonomy" id="43151"/>
    <lineage>
        <taxon>Eukaryota</taxon>
        <taxon>Metazoa</taxon>
        <taxon>Ecdysozoa</taxon>
        <taxon>Arthropoda</taxon>
        <taxon>Hexapoda</taxon>
        <taxon>Insecta</taxon>
        <taxon>Pterygota</taxon>
        <taxon>Neoptera</taxon>
        <taxon>Endopterygota</taxon>
        <taxon>Diptera</taxon>
        <taxon>Nematocera</taxon>
        <taxon>Culicoidea</taxon>
        <taxon>Culicidae</taxon>
        <taxon>Anophelinae</taxon>
        <taxon>Anopheles</taxon>
    </lineage>
</organism>
<keyword evidence="1" id="KW-0812">Transmembrane</keyword>
<name>A0A2M4DCC1_ANODA</name>
<feature type="transmembrane region" description="Helical" evidence="1">
    <location>
        <begin position="41"/>
        <end position="66"/>
    </location>
</feature>
<keyword evidence="2" id="KW-0732">Signal</keyword>
<evidence type="ECO:0000256" key="1">
    <source>
        <dbReference type="SAM" id="Phobius"/>
    </source>
</evidence>
<evidence type="ECO:0000256" key="2">
    <source>
        <dbReference type="SAM" id="SignalP"/>
    </source>
</evidence>